<dbReference type="Gene3D" id="3.40.50.720">
    <property type="entry name" value="NAD(P)-binding Rossmann-like Domain"/>
    <property type="match status" value="1"/>
</dbReference>
<dbReference type="Proteomes" id="UP000019151">
    <property type="component" value="Chromosome"/>
</dbReference>
<dbReference type="GO" id="GO:0016020">
    <property type="term" value="C:membrane"/>
    <property type="evidence" value="ECO:0007669"/>
    <property type="project" value="TreeGrafter"/>
</dbReference>
<dbReference type="FunFam" id="3.40.50.720:FF:000047">
    <property type="entry name" value="NADP-dependent L-serine/L-allo-threonine dehydrogenase"/>
    <property type="match status" value="1"/>
</dbReference>
<dbReference type="GO" id="GO:0016616">
    <property type="term" value="F:oxidoreductase activity, acting on the CH-OH group of donors, NAD or NADP as acceptor"/>
    <property type="evidence" value="ECO:0007669"/>
    <property type="project" value="UniProtKB-ARBA"/>
</dbReference>
<dbReference type="KEGG" id="gba:J421_2705"/>
<sequence>MSGALAGRSAVVTGASRGIGRAVAQSLAAAGARVALVARSEARLAVLADELARHGEAPLVLPCDVHDAVQVRATAERAAAAFGGVPDVLVNAAGVFALAPIDATDPDDFARAVDANLVGPFRMLHAFVGGMRARGTGHVVTIGSIADHATFPENGAYAASKFGLRGLHEVLRAELRGTGVRATLVSPGPVDTALWDAIDPDARPGFTPRAKMLRAADVADAVLYAVTAPPNVNVDLVRLTPT</sequence>
<dbReference type="HOGENOM" id="CLU_010194_2_10_0"/>
<dbReference type="OrthoDB" id="9792003at2"/>
<dbReference type="InParanoid" id="W0RIJ4"/>
<keyword evidence="6" id="KW-1185">Reference proteome</keyword>
<dbReference type="PRINTS" id="PR00080">
    <property type="entry name" value="SDRFAMILY"/>
</dbReference>
<name>W0RIJ4_9BACT</name>
<dbReference type="InterPro" id="IPR020904">
    <property type="entry name" value="Sc_DH/Rdtase_CS"/>
</dbReference>
<evidence type="ECO:0000313" key="5">
    <source>
        <dbReference type="EMBL" id="AHG90242.1"/>
    </source>
</evidence>
<dbReference type="Pfam" id="PF00106">
    <property type="entry name" value="adh_short"/>
    <property type="match status" value="1"/>
</dbReference>
<protein>
    <submittedName>
        <fullName evidence="5">Short-chain dehydrogenase/reductase SDR</fullName>
    </submittedName>
</protein>
<comment type="similarity">
    <text evidence="1 3">Belongs to the short-chain dehydrogenases/reductases (SDR) family.</text>
</comment>
<organism evidence="5 6">
    <name type="scientific">Gemmatirosa kalamazoonensis</name>
    <dbReference type="NCBI Taxonomy" id="861299"/>
    <lineage>
        <taxon>Bacteria</taxon>
        <taxon>Pseudomonadati</taxon>
        <taxon>Gemmatimonadota</taxon>
        <taxon>Gemmatimonadia</taxon>
        <taxon>Gemmatimonadales</taxon>
        <taxon>Gemmatimonadaceae</taxon>
        <taxon>Gemmatirosa</taxon>
    </lineage>
</organism>
<dbReference type="RefSeq" id="WP_025411712.1">
    <property type="nucleotide sequence ID" value="NZ_CP007128.1"/>
</dbReference>
<evidence type="ECO:0000256" key="3">
    <source>
        <dbReference type="RuleBase" id="RU000363"/>
    </source>
</evidence>
<reference evidence="5 6" key="1">
    <citation type="journal article" date="2014" name="Genome Announc.">
        <title>Genome Sequence and Methylome of Soil Bacterium Gemmatirosa kalamazoonensis KBS708T, a Member of the Rarely Cultivated Gemmatimonadetes Phylum.</title>
        <authorList>
            <person name="Debruyn J.M."/>
            <person name="Radosevich M."/>
            <person name="Wommack K.E."/>
            <person name="Polson S.W."/>
            <person name="Hauser L.J."/>
            <person name="Fawaz M.N."/>
            <person name="Korlach J."/>
            <person name="Tsai Y.C."/>
        </authorList>
    </citation>
    <scope>NUCLEOTIDE SEQUENCE [LARGE SCALE GENOMIC DNA]</scope>
    <source>
        <strain evidence="5 6">KBS708</strain>
    </source>
</reference>
<dbReference type="PRINTS" id="PR00081">
    <property type="entry name" value="GDHRDH"/>
</dbReference>
<dbReference type="AlphaFoldDB" id="W0RIJ4"/>
<dbReference type="PANTHER" id="PTHR44196:SF1">
    <property type="entry name" value="DEHYDROGENASE_REDUCTASE SDR FAMILY MEMBER 7B"/>
    <property type="match status" value="1"/>
</dbReference>
<evidence type="ECO:0000259" key="4">
    <source>
        <dbReference type="SMART" id="SM00822"/>
    </source>
</evidence>
<evidence type="ECO:0000256" key="1">
    <source>
        <dbReference type="ARBA" id="ARBA00006484"/>
    </source>
</evidence>
<accession>W0RIJ4</accession>
<dbReference type="EMBL" id="CP007128">
    <property type="protein sequence ID" value="AHG90242.1"/>
    <property type="molecule type" value="Genomic_DNA"/>
</dbReference>
<dbReference type="InterPro" id="IPR002347">
    <property type="entry name" value="SDR_fam"/>
</dbReference>
<dbReference type="InterPro" id="IPR036291">
    <property type="entry name" value="NAD(P)-bd_dom_sf"/>
</dbReference>
<proteinExistence type="inferred from homology"/>
<feature type="domain" description="Ketoreductase" evidence="4">
    <location>
        <begin position="8"/>
        <end position="198"/>
    </location>
</feature>
<gene>
    <name evidence="5" type="ORF">J421_2705</name>
</gene>
<dbReference type="PANTHER" id="PTHR44196">
    <property type="entry name" value="DEHYDROGENASE/REDUCTASE SDR FAMILY MEMBER 7B"/>
    <property type="match status" value="1"/>
</dbReference>
<evidence type="ECO:0000256" key="2">
    <source>
        <dbReference type="ARBA" id="ARBA00023002"/>
    </source>
</evidence>
<keyword evidence="2" id="KW-0560">Oxidoreductase</keyword>
<dbReference type="CDD" id="cd05233">
    <property type="entry name" value="SDR_c"/>
    <property type="match status" value="1"/>
</dbReference>
<dbReference type="InterPro" id="IPR057326">
    <property type="entry name" value="KR_dom"/>
</dbReference>
<dbReference type="STRING" id="861299.J421_2705"/>
<dbReference type="SUPFAM" id="SSF51735">
    <property type="entry name" value="NAD(P)-binding Rossmann-fold domains"/>
    <property type="match status" value="1"/>
</dbReference>
<dbReference type="PROSITE" id="PS00061">
    <property type="entry name" value="ADH_SHORT"/>
    <property type="match status" value="1"/>
</dbReference>
<dbReference type="eggNOG" id="COG4221">
    <property type="taxonomic scope" value="Bacteria"/>
</dbReference>
<evidence type="ECO:0000313" key="6">
    <source>
        <dbReference type="Proteomes" id="UP000019151"/>
    </source>
</evidence>
<dbReference type="SMART" id="SM00822">
    <property type="entry name" value="PKS_KR"/>
    <property type="match status" value="1"/>
</dbReference>